<dbReference type="AlphaFoldDB" id="A0A2N0TKD9"/>
<dbReference type="Proteomes" id="UP000232928">
    <property type="component" value="Unassembled WGS sequence"/>
</dbReference>
<protein>
    <recommendedName>
        <fullName evidence="4">Heavy metal transporter</fullName>
    </recommendedName>
</protein>
<feature type="compositionally biased region" description="Acidic residues" evidence="1">
    <location>
        <begin position="32"/>
        <end position="41"/>
    </location>
</feature>
<proteinExistence type="predicted"/>
<sequence length="166" mass="18304">MFRPWQPRYPKRIRTVDAPPAEGGSEQQPDPETNETQEQVDWEAKYHEAVKHSHDLESQMKASGETVDKLTARAETAEKALSDLKTAQQRLDWKTKAAKATGIPVDLIRGDSEEDINAHAEALKTYLSTVSKPTAPTVPNPSGTPSAKTGNDNPNMLLLKQLFGTN</sequence>
<dbReference type="RefSeq" id="WP_101027583.1">
    <property type="nucleotide sequence ID" value="NZ_PJEG01000010.1"/>
</dbReference>
<feature type="compositionally biased region" description="Polar residues" evidence="1">
    <location>
        <begin position="140"/>
        <end position="154"/>
    </location>
</feature>
<dbReference type="EMBL" id="PJEG01000010">
    <property type="protein sequence ID" value="PKD15207.1"/>
    <property type="molecule type" value="Genomic_DNA"/>
</dbReference>
<gene>
    <name evidence="2" type="ORF">APC1461_0735</name>
</gene>
<feature type="region of interest" description="Disordered" evidence="1">
    <location>
        <begin position="131"/>
        <end position="155"/>
    </location>
</feature>
<name>A0A2N0TKD9_BIFLN</name>
<evidence type="ECO:0000256" key="1">
    <source>
        <dbReference type="SAM" id="MobiDB-lite"/>
    </source>
</evidence>
<feature type="region of interest" description="Disordered" evidence="1">
    <location>
        <begin position="1"/>
        <end position="41"/>
    </location>
</feature>
<comment type="caution">
    <text evidence="2">The sequence shown here is derived from an EMBL/GenBank/DDBJ whole genome shotgun (WGS) entry which is preliminary data.</text>
</comment>
<evidence type="ECO:0000313" key="2">
    <source>
        <dbReference type="EMBL" id="PKD15207.1"/>
    </source>
</evidence>
<evidence type="ECO:0000313" key="3">
    <source>
        <dbReference type="Proteomes" id="UP000232928"/>
    </source>
</evidence>
<evidence type="ECO:0008006" key="4">
    <source>
        <dbReference type="Google" id="ProtNLM"/>
    </source>
</evidence>
<organism evidence="2 3">
    <name type="scientific">Bifidobacterium longum</name>
    <dbReference type="NCBI Taxonomy" id="216816"/>
    <lineage>
        <taxon>Bacteria</taxon>
        <taxon>Bacillati</taxon>
        <taxon>Actinomycetota</taxon>
        <taxon>Actinomycetes</taxon>
        <taxon>Bifidobacteriales</taxon>
        <taxon>Bifidobacteriaceae</taxon>
        <taxon>Bifidobacterium</taxon>
    </lineage>
</organism>
<reference evidence="2 3" key="1">
    <citation type="submission" date="2017-12" db="EMBL/GenBank/DDBJ databases">
        <title>Bifidobacterium longum APC/DPC strains.</title>
        <authorList>
            <person name="Arboleya S."/>
        </authorList>
    </citation>
    <scope>NUCLEOTIDE SEQUENCE [LARGE SCALE GENOMIC DNA]</scope>
    <source>
        <strain evidence="2 3">APC1461</strain>
    </source>
</reference>
<accession>A0A2N0TKD9</accession>